<keyword evidence="5 7" id="KW-0472">Membrane</keyword>
<feature type="transmembrane region" description="Helical" evidence="7">
    <location>
        <begin position="12"/>
        <end position="30"/>
    </location>
</feature>
<dbReference type="InterPro" id="IPR001851">
    <property type="entry name" value="ABC_transp_permease"/>
</dbReference>
<evidence type="ECO:0000256" key="5">
    <source>
        <dbReference type="ARBA" id="ARBA00023136"/>
    </source>
</evidence>
<evidence type="ECO:0000256" key="6">
    <source>
        <dbReference type="SAM" id="MobiDB-lite"/>
    </source>
</evidence>
<dbReference type="RefSeq" id="WP_330131908.1">
    <property type="nucleotide sequence ID" value="NZ_JAUTXY010000001.1"/>
</dbReference>
<feature type="transmembrane region" description="Helical" evidence="7">
    <location>
        <begin position="67"/>
        <end position="84"/>
    </location>
</feature>
<feature type="compositionally biased region" description="Polar residues" evidence="6">
    <location>
        <begin position="360"/>
        <end position="370"/>
    </location>
</feature>
<comment type="subcellular location">
    <subcellularLocation>
        <location evidence="1">Cell membrane</location>
        <topology evidence="1">Multi-pass membrane protein</topology>
    </subcellularLocation>
</comment>
<evidence type="ECO:0000313" key="9">
    <source>
        <dbReference type="Proteomes" id="UP001336020"/>
    </source>
</evidence>
<dbReference type="PANTHER" id="PTHR30482:SF20">
    <property type="entry name" value="HIGH-AFFINITY BRANCHED-CHAIN AMINO ACID TRANSPORT SYSTEM PERMEASE PROTEIN LIVM"/>
    <property type="match status" value="1"/>
</dbReference>
<keyword evidence="9" id="KW-1185">Reference proteome</keyword>
<feature type="transmembrane region" description="Helical" evidence="7">
    <location>
        <begin position="123"/>
        <end position="146"/>
    </location>
</feature>
<feature type="transmembrane region" description="Helical" evidence="7">
    <location>
        <begin position="172"/>
        <end position="191"/>
    </location>
</feature>
<evidence type="ECO:0000256" key="7">
    <source>
        <dbReference type="SAM" id="Phobius"/>
    </source>
</evidence>
<dbReference type="EMBL" id="JAUTXY010000001">
    <property type="protein sequence ID" value="MEE2056670.1"/>
    <property type="molecule type" value="Genomic_DNA"/>
</dbReference>
<evidence type="ECO:0000256" key="4">
    <source>
        <dbReference type="ARBA" id="ARBA00022989"/>
    </source>
</evidence>
<protein>
    <submittedName>
        <fullName evidence="8">Branched-chain amino acid ABC transporter permease</fullName>
    </submittedName>
</protein>
<sequence length="370" mass="36969">MLSTQLAASVKRTAWIVGATAVVIVAVFVLPPFRNYQLATIAAYVCATAGLTVLIGRNGQLSLGHGALMACGAYTFALTANSMGDAGATGIAVLLVPLAAAVAITSVVGVIVGAAAARLHGPYLAGLTLALVVAIPSITTTFSGLLGGDQGLWAYVEGPPSGIAALFTVEQWHATIAVLAAAMTVLALSNLTSGEFGRRMQAVRDDEIAARLAGIDVTRTKIATFVASSGAAGLGGGVLAMVTQSASPGAFGVTFSLFLLMGVVVGGLGSLLGAVWGAVLLVVLPALVAAVTDSLHMSPAVAERLDGNLAIALFGLAVIAVVLVAPAGLQGLFSRAVHAVSPRGRSPRHRSGSAPAPVPVSTTSKAEAHR</sequence>
<keyword evidence="3 7" id="KW-0812">Transmembrane</keyword>
<dbReference type="CDD" id="cd06581">
    <property type="entry name" value="TM_PBP1_LivM_like"/>
    <property type="match status" value="1"/>
</dbReference>
<keyword evidence="2" id="KW-1003">Cell membrane</keyword>
<evidence type="ECO:0000313" key="8">
    <source>
        <dbReference type="EMBL" id="MEE2056670.1"/>
    </source>
</evidence>
<organism evidence="8 9">
    <name type="scientific">Rhodococcus artemisiae</name>
    <dbReference type="NCBI Taxonomy" id="714159"/>
    <lineage>
        <taxon>Bacteria</taxon>
        <taxon>Bacillati</taxon>
        <taxon>Actinomycetota</taxon>
        <taxon>Actinomycetes</taxon>
        <taxon>Mycobacteriales</taxon>
        <taxon>Nocardiaceae</taxon>
        <taxon>Rhodococcus</taxon>
    </lineage>
</organism>
<accession>A0ABU7L540</accession>
<dbReference type="Pfam" id="PF02653">
    <property type="entry name" value="BPD_transp_2"/>
    <property type="match status" value="1"/>
</dbReference>
<name>A0ABU7L540_9NOCA</name>
<dbReference type="PANTHER" id="PTHR30482">
    <property type="entry name" value="HIGH-AFFINITY BRANCHED-CHAIN AMINO ACID TRANSPORT SYSTEM PERMEASE"/>
    <property type="match status" value="1"/>
</dbReference>
<evidence type="ECO:0000256" key="2">
    <source>
        <dbReference type="ARBA" id="ARBA00022475"/>
    </source>
</evidence>
<feature type="transmembrane region" description="Helical" evidence="7">
    <location>
        <begin position="90"/>
        <end position="116"/>
    </location>
</feature>
<gene>
    <name evidence="8" type="ORF">Q7514_03915</name>
</gene>
<feature type="transmembrane region" description="Helical" evidence="7">
    <location>
        <begin position="36"/>
        <end position="55"/>
    </location>
</feature>
<proteinExistence type="predicted"/>
<feature type="region of interest" description="Disordered" evidence="6">
    <location>
        <begin position="342"/>
        <end position="370"/>
    </location>
</feature>
<reference evidence="8 9" key="1">
    <citation type="submission" date="2023-07" db="EMBL/GenBank/DDBJ databases">
        <authorList>
            <person name="Girao M."/>
            <person name="Carvalho M.F."/>
        </authorList>
    </citation>
    <scope>NUCLEOTIDE SEQUENCE [LARGE SCALE GENOMIC DNA]</scope>
    <source>
        <strain evidence="8 9">YIM65754</strain>
    </source>
</reference>
<feature type="transmembrane region" description="Helical" evidence="7">
    <location>
        <begin position="249"/>
        <end position="268"/>
    </location>
</feature>
<feature type="transmembrane region" description="Helical" evidence="7">
    <location>
        <begin position="309"/>
        <end position="333"/>
    </location>
</feature>
<comment type="caution">
    <text evidence="8">The sequence shown here is derived from an EMBL/GenBank/DDBJ whole genome shotgun (WGS) entry which is preliminary data.</text>
</comment>
<dbReference type="Proteomes" id="UP001336020">
    <property type="component" value="Unassembled WGS sequence"/>
</dbReference>
<evidence type="ECO:0000256" key="1">
    <source>
        <dbReference type="ARBA" id="ARBA00004651"/>
    </source>
</evidence>
<feature type="transmembrane region" description="Helical" evidence="7">
    <location>
        <begin position="275"/>
        <end position="297"/>
    </location>
</feature>
<feature type="transmembrane region" description="Helical" evidence="7">
    <location>
        <begin position="222"/>
        <end position="243"/>
    </location>
</feature>
<dbReference type="InterPro" id="IPR043428">
    <property type="entry name" value="LivM-like"/>
</dbReference>
<evidence type="ECO:0000256" key="3">
    <source>
        <dbReference type="ARBA" id="ARBA00022692"/>
    </source>
</evidence>
<keyword evidence="4 7" id="KW-1133">Transmembrane helix</keyword>